<protein>
    <submittedName>
        <fullName evidence="1">Uncharacterized protein</fullName>
    </submittedName>
</protein>
<sequence>MSEPPTYGRPTEFGVLSPFTLERTEYIGVSRTPICCLPVMLGGKLLGFLWGSISADEDAAGFRPVHGAGAVGFDAGGPWLGRLKRARDKGAAPADAVRRWIGEPEDPRAGGVPADAVERILPDSDAVLTLAAQSPRWTTPDTRPGG</sequence>
<keyword evidence="2" id="KW-1185">Reference proteome</keyword>
<accession>A0A4R0HIL5</accession>
<dbReference type="EMBL" id="SJJZ01000001">
    <property type="protein sequence ID" value="TCC09988.1"/>
    <property type="molecule type" value="Genomic_DNA"/>
</dbReference>
<dbReference type="OrthoDB" id="4246434at2"/>
<dbReference type="RefSeq" id="WP_131334414.1">
    <property type="nucleotide sequence ID" value="NZ_SJJZ01000001.1"/>
</dbReference>
<reference evidence="1 2" key="1">
    <citation type="submission" date="2019-02" db="EMBL/GenBank/DDBJ databases">
        <title>Kribbella capetownensis sp. nov. and Kribbella speibonae sp. nov., isolated from soil.</title>
        <authorList>
            <person name="Curtis S.M."/>
            <person name="Norton I."/>
            <person name="Everest G.J."/>
            <person name="Meyers P.R."/>
        </authorList>
    </citation>
    <scope>NUCLEOTIDE SEQUENCE [LARGE SCALE GENOMIC DNA]</scope>
    <source>
        <strain evidence="1 2">KCTC 29219</strain>
    </source>
</reference>
<dbReference type="AlphaFoldDB" id="A0A4R0HIL5"/>
<dbReference type="Proteomes" id="UP000292346">
    <property type="component" value="Unassembled WGS sequence"/>
</dbReference>
<gene>
    <name evidence="1" type="ORF">E0H45_01210</name>
</gene>
<name>A0A4R0HIL5_9ACTN</name>
<evidence type="ECO:0000313" key="1">
    <source>
        <dbReference type="EMBL" id="TCC09988.1"/>
    </source>
</evidence>
<organism evidence="1 2">
    <name type="scientific">Kribbella soli</name>
    <dbReference type="NCBI Taxonomy" id="1124743"/>
    <lineage>
        <taxon>Bacteria</taxon>
        <taxon>Bacillati</taxon>
        <taxon>Actinomycetota</taxon>
        <taxon>Actinomycetes</taxon>
        <taxon>Propionibacteriales</taxon>
        <taxon>Kribbellaceae</taxon>
        <taxon>Kribbella</taxon>
    </lineage>
</organism>
<evidence type="ECO:0000313" key="2">
    <source>
        <dbReference type="Proteomes" id="UP000292346"/>
    </source>
</evidence>
<comment type="caution">
    <text evidence="1">The sequence shown here is derived from an EMBL/GenBank/DDBJ whole genome shotgun (WGS) entry which is preliminary data.</text>
</comment>
<proteinExistence type="predicted"/>